<feature type="region of interest" description="Disordered" evidence="1">
    <location>
        <begin position="1"/>
        <end position="70"/>
    </location>
</feature>
<accession>A0ABV0BAZ2</accession>
<dbReference type="Proteomes" id="UP001427805">
    <property type="component" value="Unassembled WGS sequence"/>
</dbReference>
<dbReference type="EMBL" id="JBDIZK010000008">
    <property type="protein sequence ID" value="MEN3748402.1"/>
    <property type="molecule type" value="Genomic_DNA"/>
</dbReference>
<comment type="caution">
    <text evidence="2">The sequence shown here is derived from an EMBL/GenBank/DDBJ whole genome shotgun (WGS) entry which is preliminary data.</text>
</comment>
<protein>
    <submittedName>
        <fullName evidence="2">Uncharacterized protein</fullName>
    </submittedName>
</protein>
<evidence type="ECO:0000313" key="3">
    <source>
        <dbReference type="Proteomes" id="UP001427805"/>
    </source>
</evidence>
<feature type="compositionally biased region" description="Basic and acidic residues" evidence="1">
    <location>
        <begin position="1"/>
        <end position="10"/>
    </location>
</feature>
<sequence length="70" mass="7479">MTDPRSDDQARLSAAALDAKQANAGISDHPETGDHPNEGPASLPRRDYPPSGAFDAEGHRPALGRSRFVR</sequence>
<reference evidence="2 3" key="1">
    <citation type="submission" date="2024-05" db="EMBL/GenBank/DDBJ databases">
        <title>Sphingomonas sp. HF-S3 16S ribosomal RNA gene Genome sequencing and assembly.</title>
        <authorList>
            <person name="Lee H."/>
        </authorList>
    </citation>
    <scope>NUCLEOTIDE SEQUENCE [LARGE SCALE GENOMIC DNA]</scope>
    <source>
        <strain evidence="2 3">HF-S3</strain>
    </source>
</reference>
<organism evidence="2 3">
    <name type="scientific">Sphingomonas rustica</name>
    <dbReference type="NCBI Taxonomy" id="3103142"/>
    <lineage>
        <taxon>Bacteria</taxon>
        <taxon>Pseudomonadati</taxon>
        <taxon>Pseudomonadota</taxon>
        <taxon>Alphaproteobacteria</taxon>
        <taxon>Sphingomonadales</taxon>
        <taxon>Sphingomonadaceae</taxon>
        <taxon>Sphingomonas</taxon>
    </lineage>
</organism>
<evidence type="ECO:0000256" key="1">
    <source>
        <dbReference type="SAM" id="MobiDB-lite"/>
    </source>
</evidence>
<evidence type="ECO:0000313" key="2">
    <source>
        <dbReference type="EMBL" id="MEN3748402.1"/>
    </source>
</evidence>
<name>A0ABV0BAZ2_9SPHN</name>
<dbReference type="RefSeq" id="WP_346247424.1">
    <property type="nucleotide sequence ID" value="NZ_JBDIZK010000008.1"/>
</dbReference>
<keyword evidence="3" id="KW-1185">Reference proteome</keyword>
<feature type="compositionally biased region" description="Basic and acidic residues" evidence="1">
    <location>
        <begin position="28"/>
        <end position="37"/>
    </location>
</feature>
<gene>
    <name evidence="2" type="ORF">TPR58_14600</name>
</gene>
<proteinExistence type="predicted"/>